<sequence length="238" mass="24626">MRLLAVLLVTALVVTGCSTVDSADIRTSGMTADLLVQLPENGHAAELTASFRVGTLTYVELSSGEKVTASAQGLTEELRRAKFAGATRYTGQLEATAPGTEFTFTLERDGDNTSAPSSTVALPEPVHLAAPVAGAKLSRRTAVQVRVAGGPSQLLTWSGPCVQTGNLEIESGRSFATIAVGLIRAVPTASASPRSGDSGTCHLTLTLTRRTTGKLDGAFKNGTVVAEAQSVRQVVSMP</sequence>
<accession>A0A4R7SXP0</accession>
<evidence type="ECO:0000313" key="2">
    <source>
        <dbReference type="EMBL" id="TDU83237.1"/>
    </source>
</evidence>
<keyword evidence="1" id="KW-0732">Signal</keyword>
<name>A0A4R7SXP0_9ACTN</name>
<gene>
    <name evidence="2" type="ORF">EV138_5699</name>
</gene>
<keyword evidence="3" id="KW-1185">Reference proteome</keyword>
<dbReference type="AlphaFoldDB" id="A0A4R7SXP0"/>
<proteinExistence type="predicted"/>
<dbReference type="PROSITE" id="PS51257">
    <property type="entry name" value="PROKAR_LIPOPROTEIN"/>
    <property type="match status" value="1"/>
</dbReference>
<feature type="chain" id="PRO_5020471623" description="Lipoprotein" evidence="1">
    <location>
        <begin position="23"/>
        <end position="238"/>
    </location>
</feature>
<evidence type="ECO:0000313" key="3">
    <source>
        <dbReference type="Proteomes" id="UP000295151"/>
    </source>
</evidence>
<organism evidence="2 3">
    <name type="scientific">Kribbella voronezhensis</name>
    <dbReference type="NCBI Taxonomy" id="2512212"/>
    <lineage>
        <taxon>Bacteria</taxon>
        <taxon>Bacillati</taxon>
        <taxon>Actinomycetota</taxon>
        <taxon>Actinomycetes</taxon>
        <taxon>Propionibacteriales</taxon>
        <taxon>Kribbellaceae</taxon>
        <taxon>Kribbella</taxon>
    </lineage>
</organism>
<reference evidence="2 3" key="1">
    <citation type="submission" date="2019-03" db="EMBL/GenBank/DDBJ databases">
        <title>Genomic Encyclopedia of Type Strains, Phase III (KMG-III): the genomes of soil and plant-associated and newly described type strains.</title>
        <authorList>
            <person name="Whitman W."/>
        </authorList>
    </citation>
    <scope>NUCLEOTIDE SEQUENCE [LARGE SCALE GENOMIC DNA]</scope>
    <source>
        <strain evidence="2 3">VKM Ac-2575</strain>
    </source>
</reference>
<dbReference type="Proteomes" id="UP000295151">
    <property type="component" value="Unassembled WGS sequence"/>
</dbReference>
<feature type="signal peptide" evidence="1">
    <location>
        <begin position="1"/>
        <end position="22"/>
    </location>
</feature>
<evidence type="ECO:0008006" key="4">
    <source>
        <dbReference type="Google" id="ProtNLM"/>
    </source>
</evidence>
<dbReference type="RefSeq" id="WP_133982340.1">
    <property type="nucleotide sequence ID" value="NZ_SOCE01000002.1"/>
</dbReference>
<dbReference type="OrthoDB" id="3825059at2"/>
<evidence type="ECO:0000256" key="1">
    <source>
        <dbReference type="SAM" id="SignalP"/>
    </source>
</evidence>
<protein>
    <recommendedName>
        <fullName evidence="4">Lipoprotein</fullName>
    </recommendedName>
</protein>
<comment type="caution">
    <text evidence="2">The sequence shown here is derived from an EMBL/GenBank/DDBJ whole genome shotgun (WGS) entry which is preliminary data.</text>
</comment>
<dbReference type="EMBL" id="SOCE01000002">
    <property type="protein sequence ID" value="TDU83237.1"/>
    <property type="molecule type" value="Genomic_DNA"/>
</dbReference>